<protein>
    <submittedName>
        <fullName evidence="2">CHRD domain-containing protein</fullName>
    </submittedName>
</protein>
<proteinExistence type="predicted"/>
<name>A0ABX1WFJ8_9RHOB</name>
<evidence type="ECO:0000259" key="1">
    <source>
        <dbReference type="Pfam" id="PF26002"/>
    </source>
</evidence>
<organism evidence="2 3">
    <name type="scientific">Ruegeria atlantica</name>
    <dbReference type="NCBI Taxonomy" id="81569"/>
    <lineage>
        <taxon>Bacteria</taxon>
        <taxon>Pseudomonadati</taxon>
        <taxon>Pseudomonadota</taxon>
        <taxon>Alphaproteobacteria</taxon>
        <taxon>Rhodobacterales</taxon>
        <taxon>Roseobacteraceae</taxon>
        <taxon>Ruegeria</taxon>
    </lineage>
</organism>
<dbReference type="InterPro" id="IPR058982">
    <property type="entry name" value="Beta-barrel_AprE"/>
</dbReference>
<dbReference type="EMBL" id="WVQY01000008">
    <property type="protein sequence ID" value="NOD32089.1"/>
    <property type="molecule type" value="Genomic_DNA"/>
</dbReference>
<keyword evidence="3" id="KW-1185">Reference proteome</keyword>
<evidence type="ECO:0000313" key="2">
    <source>
        <dbReference type="EMBL" id="NOD32089.1"/>
    </source>
</evidence>
<sequence length="284" mass="29667">MIWLAKGDIRTVTLSGSLNAEQEPGPALDSKVTGHATVVITRNSATGEVSYSSELSVVGRNEADLNTPIPGAVSAIHPHNGWVGQNGPVVQETLADAGAKLNVNASGGIGVIGQDVISNQAETDVLFSIENVVASDDSDVIVVSDLTNALNGAVGDDPQNGKGGDDILIGCNSAISGRIRLGDVNKLKIGQAIRIRLSAFAQADAPKARGSLFDISTDAFKAERTGESYYKTRVKLNDQQSDEVAALDLVLGMPEDLFVNTGERAVIAYLAQPVSEGLARTFIE</sequence>
<feature type="domain" description="AprE-like beta-barrel" evidence="1">
    <location>
        <begin position="175"/>
        <end position="262"/>
    </location>
</feature>
<gene>
    <name evidence="2" type="ORF">GS617_17610</name>
</gene>
<comment type="caution">
    <text evidence="2">The sequence shown here is derived from an EMBL/GenBank/DDBJ whole genome shotgun (WGS) entry which is preliminary data.</text>
</comment>
<accession>A0ABX1WFJ8</accession>
<dbReference type="Proteomes" id="UP000599383">
    <property type="component" value="Unassembled WGS sequence"/>
</dbReference>
<dbReference type="Pfam" id="PF26002">
    <property type="entry name" value="Beta-barrel_AprE"/>
    <property type="match status" value="1"/>
</dbReference>
<dbReference type="RefSeq" id="WP_171364297.1">
    <property type="nucleotide sequence ID" value="NZ_WVQY01000008.1"/>
</dbReference>
<reference evidence="2 3" key="1">
    <citation type="submission" date="2019-12" db="EMBL/GenBank/DDBJ databases">
        <title>Ruegeria JWLKs population differentiation of coral mucus and skeleton niches.</title>
        <authorList>
            <person name="Luo D."/>
        </authorList>
    </citation>
    <scope>NUCLEOTIDE SEQUENCE [LARGE SCALE GENOMIC DNA]</scope>
    <source>
        <strain evidence="2 3">HKCCD6238</strain>
    </source>
</reference>
<evidence type="ECO:0000313" key="3">
    <source>
        <dbReference type="Proteomes" id="UP000599383"/>
    </source>
</evidence>
<dbReference type="PRINTS" id="PR01490">
    <property type="entry name" value="RTXTOXIND"/>
</dbReference>